<dbReference type="RefSeq" id="XP_001314558.1">
    <property type="nucleotide sequence ID" value="XM_001314530.1"/>
</dbReference>
<dbReference type="EMBL" id="DS113543">
    <property type="protein sequence ID" value="EAY02220.1"/>
    <property type="molecule type" value="Genomic_DNA"/>
</dbReference>
<feature type="compositionally biased region" description="Basic and acidic residues" evidence="7">
    <location>
        <begin position="49"/>
        <end position="74"/>
    </location>
</feature>
<dbReference type="AlphaFoldDB" id="A2EYS3"/>
<reference evidence="9" key="1">
    <citation type="submission" date="2006-10" db="EMBL/GenBank/DDBJ databases">
        <authorList>
            <person name="Amadeo P."/>
            <person name="Zhao Q."/>
            <person name="Wortman J."/>
            <person name="Fraser-Liggett C."/>
            <person name="Carlton J."/>
        </authorList>
    </citation>
    <scope>NUCLEOTIDE SEQUENCE</scope>
    <source>
        <strain evidence="9">G3</strain>
    </source>
</reference>
<keyword evidence="5" id="KW-0966">Cell projection</keyword>
<dbReference type="GO" id="GO:0005856">
    <property type="term" value="C:cytoskeleton"/>
    <property type="evidence" value="ECO:0007669"/>
    <property type="project" value="UniProtKB-SubCell"/>
</dbReference>
<dbReference type="InterPro" id="IPR052102">
    <property type="entry name" value="Enkurin_domain-protein"/>
</dbReference>
<feature type="region of interest" description="Disordered" evidence="7">
    <location>
        <begin position="39"/>
        <end position="95"/>
    </location>
</feature>
<keyword evidence="10" id="KW-1185">Reference proteome</keyword>
<dbReference type="PROSITE" id="PS51665">
    <property type="entry name" value="ENKURIN"/>
    <property type="match status" value="1"/>
</dbReference>
<protein>
    <submittedName>
        <fullName evidence="9">Enkurin, putative</fullName>
    </submittedName>
</protein>
<gene>
    <name evidence="9" type="ORF">TVAG_451210</name>
</gene>
<reference evidence="9" key="2">
    <citation type="journal article" date="2007" name="Science">
        <title>Draft genome sequence of the sexually transmitted pathogen Trichomonas vaginalis.</title>
        <authorList>
            <person name="Carlton J.M."/>
            <person name="Hirt R.P."/>
            <person name="Silva J.C."/>
            <person name="Delcher A.L."/>
            <person name="Schatz M."/>
            <person name="Zhao Q."/>
            <person name="Wortman J.R."/>
            <person name="Bidwell S.L."/>
            <person name="Alsmark U.C.M."/>
            <person name="Besteiro S."/>
            <person name="Sicheritz-Ponten T."/>
            <person name="Noel C.J."/>
            <person name="Dacks J.B."/>
            <person name="Foster P.G."/>
            <person name="Simillion C."/>
            <person name="Van de Peer Y."/>
            <person name="Miranda-Saavedra D."/>
            <person name="Barton G.J."/>
            <person name="Westrop G.D."/>
            <person name="Mueller S."/>
            <person name="Dessi D."/>
            <person name="Fiori P.L."/>
            <person name="Ren Q."/>
            <person name="Paulsen I."/>
            <person name="Zhang H."/>
            <person name="Bastida-Corcuera F.D."/>
            <person name="Simoes-Barbosa A."/>
            <person name="Brown M.T."/>
            <person name="Hayes R.D."/>
            <person name="Mukherjee M."/>
            <person name="Okumura C.Y."/>
            <person name="Schneider R."/>
            <person name="Smith A.J."/>
            <person name="Vanacova S."/>
            <person name="Villalvazo M."/>
            <person name="Haas B.J."/>
            <person name="Pertea M."/>
            <person name="Feldblyum T.V."/>
            <person name="Utterback T.R."/>
            <person name="Shu C.L."/>
            <person name="Osoegawa K."/>
            <person name="de Jong P.J."/>
            <person name="Hrdy I."/>
            <person name="Horvathova L."/>
            <person name="Zubacova Z."/>
            <person name="Dolezal P."/>
            <person name="Malik S.B."/>
            <person name="Logsdon J.M. Jr."/>
            <person name="Henze K."/>
            <person name="Gupta A."/>
            <person name="Wang C.C."/>
            <person name="Dunne R.L."/>
            <person name="Upcroft J.A."/>
            <person name="Upcroft P."/>
            <person name="White O."/>
            <person name="Salzberg S.L."/>
            <person name="Tang P."/>
            <person name="Chiu C.-H."/>
            <person name="Lee Y.-S."/>
            <person name="Embley T.M."/>
            <person name="Coombs G.H."/>
            <person name="Mottram J.C."/>
            <person name="Tachezy J."/>
            <person name="Fraser-Liggett C.M."/>
            <person name="Johnson P.J."/>
        </authorList>
    </citation>
    <scope>NUCLEOTIDE SEQUENCE [LARGE SCALE GENOMIC DNA]</scope>
    <source>
        <strain evidence="9">G3</strain>
    </source>
</reference>
<dbReference type="STRING" id="5722.A2EYS3"/>
<evidence type="ECO:0000256" key="2">
    <source>
        <dbReference type="ARBA" id="ARBA00004245"/>
    </source>
</evidence>
<evidence type="ECO:0000313" key="9">
    <source>
        <dbReference type="EMBL" id="EAY02220.1"/>
    </source>
</evidence>
<name>A2EYS3_TRIV3</name>
<sequence>MIDEEECIYNLIPKPPPEIIKEPLHKSKFQDQKQFMTAKKLSHATMGPHPDKIRQSPKDFLRKGERISKKELPPKTRVVPKGNEGLNNPPVPKAKDIPKLKEHLKKNYILENWKQAPKTKKLHPEKQETWYTDKPDYGQVPAYMDRVKQEAADEAEYWDNVRESMVPEDTETRCRLLSEEERIEILNGLYANLAENKKRYASLSFGQDNLSFRRKKEEMEREAAQLEADIKTFERPNVYITEN</sequence>
<feature type="domain" description="Enkurin" evidence="8">
    <location>
        <begin position="149"/>
        <end position="241"/>
    </location>
</feature>
<evidence type="ECO:0000256" key="4">
    <source>
        <dbReference type="ARBA" id="ARBA00023212"/>
    </source>
</evidence>
<evidence type="ECO:0000256" key="1">
    <source>
        <dbReference type="ARBA" id="ARBA00004138"/>
    </source>
</evidence>
<organism evidence="9 10">
    <name type="scientific">Trichomonas vaginalis (strain ATCC PRA-98 / G3)</name>
    <dbReference type="NCBI Taxonomy" id="412133"/>
    <lineage>
        <taxon>Eukaryota</taxon>
        <taxon>Metamonada</taxon>
        <taxon>Parabasalia</taxon>
        <taxon>Trichomonadida</taxon>
        <taxon>Trichomonadidae</taxon>
        <taxon>Trichomonas</taxon>
    </lineage>
</organism>
<comment type="subcellular location">
    <subcellularLocation>
        <location evidence="1">Cell projection</location>
        <location evidence="1">Cilium</location>
    </subcellularLocation>
    <subcellularLocation>
        <location evidence="2">Cytoplasm</location>
        <location evidence="2">Cytoskeleton</location>
    </subcellularLocation>
</comment>
<dbReference type="PANTHER" id="PTHR21490">
    <property type="entry name" value="ENKURIN-RELATED"/>
    <property type="match status" value="1"/>
</dbReference>
<keyword evidence="3" id="KW-0963">Cytoplasm</keyword>
<dbReference type="Proteomes" id="UP000001542">
    <property type="component" value="Unassembled WGS sequence"/>
</dbReference>
<dbReference type="OMA" id="HRVIYIA"/>
<evidence type="ECO:0000256" key="5">
    <source>
        <dbReference type="ARBA" id="ARBA00023273"/>
    </source>
</evidence>
<proteinExistence type="predicted"/>
<feature type="coiled-coil region" evidence="6">
    <location>
        <begin position="209"/>
        <end position="236"/>
    </location>
</feature>
<evidence type="ECO:0000256" key="6">
    <source>
        <dbReference type="SAM" id="Coils"/>
    </source>
</evidence>
<dbReference type="Pfam" id="PF13864">
    <property type="entry name" value="Enkurin"/>
    <property type="match status" value="1"/>
</dbReference>
<evidence type="ECO:0000313" key="10">
    <source>
        <dbReference type="Proteomes" id="UP000001542"/>
    </source>
</evidence>
<evidence type="ECO:0000256" key="3">
    <source>
        <dbReference type="ARBA" id="ARBA00022490"/>
    </source>
</evidence>
<evidence type="ECO:0000256" key="7">
    <source>
        <dbReference type="SAM" id="MobiDB-lite"/>
    </source>
</evidence>
<dbReference type="KEGG" id="tva:4760055"/>
<dbReference type="OrthoDB" id="2123594at2759"/>
<dbReference type="VEuPathDB" id="TrichDB:TVAG_451210"/>
<dbReference type="InParanoid" id="A2EYS3"/>
<dbReference type="SMR" id="A2EYS3"/>
<keyword evidence="6" id="KW-0175">Coiled coil</keyword>
<dbReference type="PANTHER" id="PTHR21490:SF0">
    <property type="entry name" value="ENKURIN"/>
    <property type="match status" value="1"/>
</dbReference>
<dbReference type="VEuPathDB" id="TrichDB:TVAGG3_0865890"/>
<keyword evidence="4" id="KW-0206">Cytoskeleton</keyword>
<accession>A2EYS3</accession>
<evidence type="ECO:0000259" key="8">
    <source>
        <dbReference type="PROSITE" id="PS51665"/>
    </source>
</evidence>
<dbReference type="GO" id="GO:0005516">
    <property type="term" value="F:calmodulin binding"/>
    <property type="evidence" value="ECO:0000318"/>
    <property type="project" value="GO_Central"/>
</dbReference>
<dbReference type="GO" id="GO:0005929">
    <property type="term" value="C:cilium"/>
    <property type="evidence" value="ECO:0007669"/>
    <property type="project" value="UniProtKB-SubCell"/>
</dbReference>
<dbReference type="InterPro" id="IPR027012">
    <property type="entry name" value="Enkurin_dom"/>
</dbReference>